<organism evidence="1 2">
    <name type="scientific">Pannonibacter tanglangensis</name>
    <dbReference type="NCBI Taxonomy" id="2750084"/>
    <lineage>
        <taxon>Bacteria</taxon>
        <taxon>Pseudomonadati</taxon>
        <taxon>Pseudomonadota</taxon>
        <taxon>Alphaproteobacteria</taxon>
        <taxon>Hyphomicrobiales</taxon>
        <taxon>Stappiaceae</taxon>
        <taxon>Pannonibacter</taxon>
    </lineage>
</organism>
<dbReference type="EMBL" id="JAABLQ010000001">
    <property type="protein sequence ID" value="NBN78365.1"/>
    <property type="molecule type" value="Genomic_DNA"/>
</dbReference>
<evidence type="ECO:0000313" key="2">
    <source>
        <dbReference type="Proteomes" id="UP000586722"/>
    </source>
</evidence>
<evidence type="ECO:0000313" key="1">
    <source>
        <dbReference type="EMBL" id="NBN78365.1"/>
    </source>
</evidence>
<accession>A0A7X5F242</accession>
<dbReference type="GO" id="GO:0015774">
    <property type="term" value="P:polysaccharide transport"/>
    <property type="evidence" value="ECO:0007669"/>
    <property type="project" value="InterPro"/>
</dbReference>
<dbReference type="Pfam" id="PF05159">
    <property type="entry name" value="Capsule_synth"/>
    <property type="match status" value="1"/>
</dbReference>
<dbReference type="Proteomes" id="UP000586722">
    <property type="component" value="Unassembled WGS sequence"/>
</dbReference>
<dbReference type="AlphaFoldDB" id="A0A7X5F242"/>
<reference evidence="2" key="1">
    <citation type="submission" date="2020-01" db="EMBL/GenBank/DDBJ databases">
        <authorList>
            <person name="Fang Y."/>
            <person name="Sun R."/>
            <person name="Nie L."/>
            <person name="He J."/>
            <person name="Hao L."/>
            <person name="Wang L."/>
            <person name="Su S."/>
            <person name="Lv E."/>
            <person name="Zhang Z."/>
            <person name="Xie R."/>
            <person name="Liu H."/>
        </authorList>
    </citation>
    <scope>NUCLEOTIDE SEQUENCE [LARGE SCALE GENOMIC DNA]</scope>
    <source>
        <strain evidence="2">XCT-53</strain>
    </source>
</reference>
<gene>
    <name evidence="1" type="ORF">GWI72_08810</name>
</gene>
<proteinExistence type="predicted"/>
<comment type="caution">
    <text evidence="1">The sequence shown here is derived from an EMBL/GenBank/DDBJ whole genome shotgun (WGS) entry which is preliminary data.</text>
</comment>
<dbReference type="GO" id="GO:0000271">
    <property type="term" value="P:polysaccharide biosynthetic process"/>
    <property type="evidence" value="ECO:0007669"/>
    <property type="project" value="InterPro"/>
</dbReference>
<dbReference type="InterPro" id="IPR007833">
    <property type="entry name" value="Capsule_polysaccharide_synth"/>
</dbReference>
<sequence length="464" mass="52540">MADNPQAQGSAPSGPADGGGKTFVFLQGPPSVFCRRVADELDLLGHRTHRVNLCPGDWLAWHDRRAVNYRGSLAEFKDWFRAFVRRVGATDVVYYADRLPYHVAAAEVADELGLTASAYEFGYLRPDWITLERNGMSAHSRFPQDPARIRELAEGLPPIDRRPLYTHPFWMEAFHEVVYNLSNVFCAWFSFPRFYRDRFYHPLAEYLRFIPRLVQSSWRNSVAEHLIDDVIGSGIPYYVFPLQIQSDYQLRYNSPFSHIGEAAEEVIRSFAKSAPVSARLVFKIHPLDNGIEPWPKLLKQIARRYGVRKRVYVIDGGNLNRLLEHAKGALMINSTTGIHALRVGCPTKVLGIALYDIAGLTSQVPLDQFWADRTPPDAELLDQLERLMAATIQVKGNFYVEKGRRAGAYAMARRLSEGTVNGLGTLELPPPRLARARAAGIATTFEEQISDGTHTERWFHAWRG</sequence>
<protein>
    <submittedName>
        <fullName evidence="1">Capsular biosynthesis protein</fullName>
    </submittedName>
</protein>
<name>A0A7X5F242_9HYPH</name>
<dbReference type="CDD" id="cd16441">
    <property type="entry name" value="beta_Kdo_transferase_KpsS"/>
    <property type="match status" value="1"/>
</dbReference>
<keyword evidence="2" id="KW-1185">Reference proteome</keyword>
<dbReference type="RefSeq" id="WP_161708404.1">
    <property type="nucleotide sequence ID" value="NZ_JAABLQ010000001.1"/>
</dbReference>